<sequence>MKSGLNQTPKRKGWARVYSKIRRLGFSRFTALYRTVLYVVRGDTGTFSLKNRWDKFRFRR</sequence>
<organism evidence="1 2">
    <name type="scientific">Pseudomonas grimontii</name>
    <dbReference type="NCBI Taxonomy" id="129847"/>
    <lineage>
        <taxon>Bacteria</taxon>
        <taxon>Pseudomonadati</taxon>
        <taxon>Pseudomonadota</taxon>
        <taxon>Gammaproteobacteria</taxon>
        <taxon>Pseudomonadales</taxon>
        <taxon>Pseudomonadaceae</taxon>
        <taxon>Pseudomonas</taxon>
    </lineage>
</organism>
<dbReference type="Proteomes" id="UP000317267">
    <property type="component" value="Unassembled WGS sequence"/>
</dbReference>
<dbReference type="AlphaFoldDB" id="A0A5C5PGR9"/>
<protein>
    <submittedName>
        <fullName evidence="1">Uncharacterized protein</fullName>
    </submittedName>
</protein>
<dbReference type="EMBL" id="VFES01000012">
    <property type="protein sequence ID" value="TWR64416.1"/>
    <property type="molecule type" value="Genomic_DNA"/>
</dbReference>
<accession>A0A5C5PGR9</accession>
<evidence type="ECO:0000313" key="1">
    <source>
        <dbReference type="EMBL" id="TWR64416.1"/>
    </source>
</evidence>
<reference evidence="1 2" key="1">
    <citation type="submission" date="2019-06" db="EMBL/GenBank/DDBJ databases">
        <title>Pseudomonas bimorpha sp. nov. isolated from bovine raw milk and skim milk concentrate.</title>
        <authorList>
            <person name="Hofmann K."/>
            <person name="Huptas C."/>
            <person name="Doll E."/>
            <person name="Scherer S."/>
            <person name="Wenning M."/>
        </authorList>
    </citation>
    <scope>NUCLEOTIDE SEQUENCE [LARGE SCALE GENOMIC DNA]</scope>
    <source>
        <strain evidence="1 2">DSM 17515</strain>
    </source>
</reference>
<dbReference type="OrthoDB" id="6964443at2"/>
<name>A0A5C5PGR9_9PSED</name>
<gene>
    <name evidence="1" type="ORF">FIV39_19730</name>
</gene>
<evidence type="ECO:0000313" key="2">
    <source>
        <dbReference type="Proteomes" id="UP000317267"/>
    </source>
</evidence>
<comment type="caution">
    <text evidence="1">The sequence shown here is derived from an EMBL/GenBank/DDBJ whole genome shotgun (WGS) entry which is preliminary data.</text>
</comment>
<proteinExistence type="predicted"/>